<feature type="compositionally biased region" description="Basic and acidic residues" evidence="1">
    <location>
        <begin position="39"/>
        <end position="56"/>
    </location>
</feature>
<evidence type="ECO:0000256" key="1">
    <source>
        <dbReference type="SAM" id="MobiDB-lite"/>
    </source>
</evidence>
<sequence>MIKNGRRVTKNDQKNDQKIDQKIDQKKDQKMIKNGRRVTKNDQKIDKKLPKNDKKMDKKKTKSGKKLRKGVPGGAAVGRAALRRRARGGGRRAGAEPQPGDRRAAAGLRRARHLAPRHQPDELPAHGGVRRADGARGVQQQRAENQLQPAGAGEGPGRAPRGGGLVLQPDAGHGRGHAGPERLGQPGQQNPDHHHHTGEPVRDAGGRRGRRRALRGVLRGHAAGAGGAAQVPLPHQAGGGRALRRARAQRLLDRHGGRAHQPESRPGGGGVHHHGRAGEGDRLLQALHDAGNQHPVPRAHGPQAGVFLLPRPLLAGRVALHAPGLPGRQLRALPGRQAEPVRVVQPAPVRAG</sequence>
<dbReference type="EMBL" id="MUZQ01000727">
    <property type="protein sequence ID" value="OWK49748.1"/>
    <property type="molecule type" value="Genomic_DNA"/>
</dbReference>
<feature type="compositionally biased region" description="Basic residues" evidence="1">
    <location>
        <begin position="57"/>
        <end position="69"/>
    </location>
</feature>
<feature type="compositionally biased region" description="Basic and acidic residues" evidence="1">
    <location>
        <begin position="250"/>
        <end position="263"/>
    </location>
</feature>
<feature type="compositionally biased region" description="Polar residues" evidence="1">
    <location>
        <begin position="139"/>
        <end position="148"/>
    </location>
</feature>
<evidence type="ECO:0000313" key="3">
    <source>
        <dbReference type="Proteomes" id="UP000197619"/>
    </source>
</evidence>
<protein>
    <submittedName>
        <fullName evidence="2">Uncharacterized protein</fullName>
    </submittedName>
</protein>
<evidence type="ECO:0000313" key="2">
    <source>
        <dbReference type="EMBL" id="OWK49748.1"/>
    </source>
</evidence>
<feature type="compositionally biased region" description="Basic and acidic residues" evidence="1">
    <location>
        <begin position="197"/>
        <end position="206"/>
    </location>
</feature>
<accession>A0A218U7W0</accession>
<reference evidence="2 3" key="1">
    <citation type="submission" date="2017-05" db="EMBL/GenBank/DDBJ databases">
        <title>Genome of assembly of the Bengalese finch, Lonchura striata domestica.</title>
        <authorList>
            <person name="Colquitt B.M."/>
            <person name="Brainard M.S."/>
        </authorList>
    </citation>
    <scope>NUCLEOTIDE SEQUENCE [LARGE SCALE GENOMIC DNA]</scope>
    <source>
        <strain evidence="2">White83orange57</strain>
    </source>
</reference>
<feature type="compositionally biased region" description="Basic residues" evidence="1">
    <location>
        <begin position="81"/>
        <end position="90"/>
    </location>
</feature>
<dbReference type="AlphaFoldDB" id="A0A218U7W0"/>
<gene>
    <name evidence="2" type="ORF">RLOC_00013531</name>
</gene>
<name>A0A218U7W0_9PASE</name>
<dbReference type="Proteomes" id="UP000197619">
    <property type="component" value="Unassembled WGS sequence"/>
</dbReference>
<feature type="region of interest" description="Disordered" evidence="1">
    <location>
        <begin position="1"/>
        <end position="277"/>
    </location>
</feature>
<comment type="caution">
    <text evidence="2">The sequence shown here is derived from an EMBL/GenBank/DDBJ whole genome shotgun (WGS) entry which is preliminary data.</text>
</comment>
<organism evidence="2 3">
    <name type="scientific">Lonchura striata</name>
    <name type="common">white-rumped munia</name>
    <dbReference type="NCBI Taxonomy" id="40157"/>
    <lineage>
        <taxon>Eukaryota</taxon>
        <taxon>Metazoa</taxon>
        <taxon>Chordata</taxon>
        <taxon>Craniata</taxon>
        <taxon>Vertebrata</taxon>
        <taxon>Euteleostomi</taxon>
        <taxon>Archelosauria</taxon>
        <taxon>Archosauria</taxon>
        <taxon>Dinosauria</taxon>
        <taxon>Saurischia</taxon>
        <taxon>Theropoda</taxon>
        <taxon>Coelurosauria</taxon>
        <taxon>Aves</taxon>
        <taxon>Neognathae</taxon>
        <taxon>Neoaves</taxon>
        <taxon>Telluraves</taxon>
        <taxon>Australaves</taxon>
        <taxon>Passeriformes</taxon>
        <taxon>Passeroidea</taxon>
        <taxon>Estrildidae</taxon>
        <taxon>Estrildinae</taxon>
        <taxon>Lonchura</taxon>
    </lineage>
</organism>
<proteinExistence type="predicted"/>
<keyword evidence="3" id="KW-1185">Reference proteome</keyword>
<feature type="compositionally biased region" description="Gly residues" evidence="1">
    <location>
        <begin position="152"/>
        <end position="165"/>
    </location>
</feature>
<feature type="compositionally biased region" description="Basic and acidic residues" evidence="1">
    <location>
        <begin position="9"/>
        <end position="31"/>
    </location>
</feature>
<feature type="non-terminal residue" evidence="2">
    <location>
        <position position="352"/>
    </location>
</feature>
<feature type="compositionally biased region" description="Basic and acidic residues" evidence="1">
    <location>
        <begin position="118"/>
        <end position="134"/>
    </location>
</feature>